<gene>
    <name evidence="2" type="ORF">HEK616_76950</name>
</gene>
<accession>A0ABM8A6Q9</accession>
<organism evidence="2 3">
    <name type="scientific">Streptomyces nigrescens</name>
    <dbReference type="NCBI Taxonomy" id="1920"/>
    <lineage>
        <taxon>Bacteria</taxon>
        <taxon>Bacillati</taxon>
        <taxon>Actinomycetota</taxon>
        <taxon>Actinomycetes</taxon>
        <taxon>Kitasatosporales</taxon>
        <taxon>Streptomycetaceae</taxon>
        <taxon>Streptomyces</taxon>
    </lineage>
</organism>
<sequence>MTVDGTGPLTTASGALAADSQDSGPAGAGGPVLVEVQVLPEQVASFKRECAVREAGAGVGSVPGQRPSRRRAGRPAGPVRGICARRPPPRRFPVQRCRR</sequence>
<evidence type="ECO:0000256" key="1">
    <source>
        <dbReference type="SAM" id="MobiDB-lite"/>
    </source>
</evidence>
<proteinExistence type="predicted"/>
<dbReference type="Proteomes" id="UP001059597">
    <property type="component" value="Plasmid SNP1"/>
</dbReference>
<dbReference type="EMBL" id="AP026074">
    <property type="protein sequence ID" value="BDM74208.1"/>
    <property type="molecule type" value="Genomic_DNA"/>
</dbReference>
<dbReference type="Gene3D" id="4.10.91.20">
    <property type="match status" value="1"/>
</dbReference>
<feature type="region of interest" description="Disordered" evidence="1">
    <location>
        <begin position="54"/>
        <end position="99"/>
    </location>
</feature>
<feature type="region of interest" description="Disordered" evidence="1">
    <location>
        <begin position="1"/>
        <end position="30"/>
    </location>
</feature>
<name>A0ABM8A6Q9_STRNI</name>
<evidence type="ECO:0000313" key="2">
    <source>
        <dbReference type="EMBL" id="BDM74208.1"/>
    </source>
</evidence>
<reference evidence="2" key="1">
    <citation type="submission" date="2022-06" db="EMBL/GenBank/DDBJ databases">
        <title>Complete genome sequence of Streptomyces nigrescens HEK616.</title>
        <authorList>
            <person name="Asamizu S."/>
            <person name="Onaka H."/>
        </authorList>
    </citation>
    <scope>NUCLEOTIDE SEQUENCE</scope>
    <source>
        <strain evidence="2">HEK616</strain>
        <plasmid evidence="2">SNP1</plasmid>
    </source>
</reference>
<evidence type="ECO:0000313" key="3">
    <source>
        <dbReference type="Proteomes" id="UP001059597"/>
    </source>
</evidence>
<keyword evidence="3" id="KW-1185">Reference proteome</keyword>
<protein>
    <submittedName>
        <fullName evidence="2">Uncharacterized protein</fullName>
    </submittedName>
</protein>
<geneLocation type="plasmid" evidence="2 3">
    <name>SNP1</name>
</geneLocation>
<keyword evidence="2" id="KW-0614">Plasmid</keyword>